<gene>
    <name evidence="3" type="ORF">ENI26_04680</name>
</gene>
<dbReference type="InterPro" id="IPR020546">
    <property type="entry name" value="ATP_synth_F1_dsu/esu_N"/>
</dbReference>
<dbReference type="Gene3D" id="2.60.15.10">
    <property type="entry name" value="F0F1 ATP synthase delta/epsilon subunit, N-terminal"/>
    <property type="match status" value="1"/>
</dbReference>
<keyword evidence="1" id="KW-0139">CF(1)</keyword>
<dbReference type="Pfam" id="PF02823">
    <property type="entry name" value="ATP-synt_DE_N"/>
    <property type="match status" value="1"/>
</dbReference>
<organism evidence="3">
    <name type="scientific">Methylophaga aminisulfidivorans</name>
    <dbReference type="NCBI Taxonomy" id="230105"/>
    <lineage>
        <taxon>Bacteria</taxon>
        <taxon>Pseudomonadati</taxon>
        <taxon>Pseudomonadota</taxon>
        <taxon>Gammaproteobacteria</taxon>
        <taxon>Thiotrichales</taxon>
        <taxon>Piscirickettsiaceae</taxon>
        <taxon>Methylophaga</taxon>
    </lineage>
</organism>
<dbReference type="InterPro" id="IPR036771">
    <property type="entry name" value="ATPsynth_dsu/esu_N"/>
</dbReference>
<protein>
    <submittedName>
        <fullName evidence="3">F0F1 ATP synthase subunit epsilon</fullName>
    </submittedName>
</protein>
<evidence type="ECO:0000256" key="1">
    <source>
        <dbReference type="ARBA" id="ARBA00023196"/>
    </source>
</evidence>
<comment type="caution">
    <text evidence="3">The sequence shown here is derived from an EMBL/GenBank/DDBJ whole genome shotgun (WGS) entry which is preliminary data.</text>
</comment>
<name>A0A7C2ANS6_9GAMM</name>
<evidence type="ECO:0000259" key="2">
    <source>
        <dbReference type="Pfam" id="PF02823"/>
    </source>
</evidence>
<dbReference type="GO" id="GO:0045259">
    <property type="term" value="C:proton-transporting ATP synthase complex"/>
    <property type="evidence" value="ECO:0007669"/>
    <property type="project" value="UniProtKB-KW"/>
</dbReference>
<dbReference type="GO" id="GO:0015986">
    <property type="term" value="P:proton motive force-driven ATP synthesis"/>
    <property type="evidence" value="ECO:0007669"/>
    <property type="project" value="InterPro"/>
</dbReference>
<dbReference type="NCBIfam" id="NF004871">
    <property type="entry name" value="PRK06228.1"/>
    <property type="match status" value="1"/>
</dbReference>
<dbReference type="Proteomes" id="UP000886384">
    <property type="component" value="Unassembled WGS sequence"/>
</dbReference>
<proteinExistence type="predicted"/>
<dbReference type="NCBIfam" id="TIGR03166">
    <property type="entry name" value="alt_F1F0_F1_eps"/>
    <property type="match status" value="1"/>
</dbReference>
<reference evidence="3" key="1">
    <citation type="journal article" date="2020" name="mSystems">
        <title>Genome- and Community-Level Interaction Insights into Carbon Utilization and Element Cycling Functions of Hydrothermarchaeota in Hydrothermal Sediment.</title>
        <authorList>
            <person name="Zhou Z."/>
            <person name="Liu Y."/>
            <person name="Xu W."/>
            <person name="Pan J."/>
            <person name="Luo Z.H."/>
            <person name="Li M."/>
        </authorList>
    </citation>
    <scope>NUCLEOTIDE SEQUENCE [LARGE SCALE GENOMIC DNA]</scope>
    <source>
        <strain evidence="3">HyVt-380</strain>
    </source>
</reference>
<feature type="domain" description="ATP synthase F1 complex delta/epsilon subunit N-terminal" evidence="2">
    <location>
        <begin position="1"/>
        <end position="81"/>
    </location>
</feature>
<dbReference type="InterPro" id="IPR024037">
    <property type="entry name" value="Alt_ATP_synth_F1_esu"/>
</dbReference>
<evidence type="ECO:0000313" key="3">
    <source>
        <dbReference type="EMBL" id="HEC73654.1"/>
    </source>
</evidence>
<dbReference type="EMBL" id="DRHY01000098">
    <property type="protein sequence ID" value="HEC73654.1"/>
    <property type="molecule type" value="Genomic_DNA"/>
</dbReference>
<keyword evidence="1" id="KW-0066">ATP synthesis</keyword>
<dbReference type="AlphaFoldDB" id="A0A7C2ANS6"/>
<sequence>MKLKVLLPYNVFLAEQSVVRIVAMTDDGSVGILPQRLDCIASLCAGILVYEIAGQPEAYIAVDQGLLVKAGDEVTVSVRNAVRGTDLQQLNSTVRQTFLNLNEQEREVRSVLVKLETGLIHRLAEFHHDG</sequence>
<dbReference type="SUPFAM" id="SSF51344">
    <property type="entry name" value="Epsilon subunit of F1F0-ATP synthase N-terminal domain"/>
    <property type="match status" value="1"/>
</dbReference>
<accession>A0A7C2ANS6</accession>